<organism evidence="2 3">
    <name type="scientific">Phytophthora nicotianae (strain INRA-310)</name>
    <name type="common">Phytophthora parasitica</name>
    <dbReference type="NCBI Taxonomy" id="761204"/>
    <lineage>
        <taxon>Eukaryota</taxon>
        <taxon>Sar</taxon>
        <taxon>Stramenopiles</taxon>
        <taxon>Oomycota</taxon>
        <taxon>Peronosporomycetes</taxon>
        <taxon>Peronosporales</taxon>
        <taxon>Peronosporaceae</taxon>
        <taxon>Phytophthora</taxon>
    </lineage>
</organism>
<dbReference type="OrthoDB" id="10590289at2759"/>
<feature type="compositionally biased region" description="Basic and acidic residues" evidence="1">
    <location>
        <begin position="39"/>
        <end position="70"/>
    </location>
</feature>
<feature type="region of interest" description="Disordered" evidence="1">
    <location>
        <begin position="32"/>
        <end position="92"/>
    </location>
</feature>
<reference evidence="3" key="1">
    <citation type="submission" date="2011-12" db="EMBL/GenBank/DDBJ databases">
        <authorList>
            <consortium name="The Broad Institute Genome Sequencing Platform"/>
            <person name="Russ C."/>
            <person name="Tyler B."/>
            <person name="Panabieres F."/>
            <person name="Shan W."/>
            <person name="Tripathy S."/>
            <person name="Grunwald N."/>
            <person name="Machado M."/>
            <person name="Young S.K."/>
            <person name="Zeng Q."/>
            <person name="Gargeya S."/>
            <person name="Fitzgerald M."/>
            <person name="Haas B."/>
            <person name="Abouelleil A."/>
            <person name="Alvarado L."/>
            <person name="Arachchi H.M."/>
            <person name="Berlin A."/>
            <person name="Chapman S.B."/>
            <person name="Gearin G."/>
            <person name="Goldberg J."/>
            <person name="Griggs A."/>
            <person name="Gujja S."/>
            <person name="Hansen M."/>
            <person name="Heiman D."/>
            <person name="Howarth C."/>
            <person name="Larimer J."/>
            <person name="Lui A."/>
            <person name="MacDonald P.J.P."/>
            <person name="McCowen C."/>
            <person name="Montmayeur A."/>
            <person name="Murphy C."/>
            <person name="Neiman D."/>
            <person name="Pearson M."/>
            <person name="Priest M."/>
            <person name="Roberts A."/>
            <person name="Saif S."/>
            <person name="Shea T."/>
            <person name="Sisk P."/>
            <person name="Stolte C."/>
            <person name="Sykes S."/>
            <person name="Wortman J."/>
            <person name="Nusbaum C."/>
            <person name="Birren B."/>
        </authorList>
    </citation>
    <scope>NUCLEOTIDE SEQUENCE [LARGE SCALE GENOMIC DNA]</scope>
    <source>
        <strain evidence="3">INRA-310</strain>
    </source>
</reference>
<feature type="non-terminal residue" evidence="2">
    <location>
        <position position="1"/>
    </location>
</feature>
<reference evidence="2 3" key="2">
    <citation type="submission" date="2013-11" db="EMBL/GenBank/DDBJ databases">
        <title>The Genome Sequence of Phytophthora parasitica INRA-310.</title>
        <authorList>
            <consortium name="The Broad Institute Genomics Platform"/>
            <person name="Russ C."/>
            <person name="Tyler B."/>
            <person name="Panabieres F."/>
            <person name="Shan W."/>
            <person name="Tripathy S."/>
            <person name="Grunwald N."/>
            <person name="Machado M."/>
            <person name="Johnson C.S."/>
            <person name="Arredondo F."/>
            <person name="Hong C."/>
            <person name="Coffey M."/>
            <person name="Young S.K."/>
            <person name="Zeng Q."/>
            <person name="Gargeya S."/>
            <person name="Fitzgerald M."/>
            <person name="Abouelleil A."/>
            <person name="Alvarado L."/>
            <person name="Chapman S.B."/>
            <person name="Gainer-Dewar J."/>
            <person name="Goldberg J."/>
            <person name="Griggs A."/>
            <person name="Gujja S."/>
            <person name="Hansen M."/>
            <person name="Howarth C."/>
            <person name="Imamovic A."/>
            <person name="Ireland A."/>
            <person name="Larimer J."/>
            <person name="McCowan C."/>
            <person name="Murphy C."/>
            <person name="Pearson M."/>
            <person name="Poon T.W."/>
            <person name="Priest M."/>
            <person name="Roberts A."/>
            <person name="Saif S."/>
            <person name="Shea T."/>
            <person name="Sykes S."/>
            <person name="Wortman J."/>
            <person name="Nusbaum C."/>
            <person name="Birren B."/>
        </authorList>
    </citation>
    <scope>NUCLEOTIDE SEQUENCE [LARGE SCALE GENOMIC DNA]</scope>
    <source>
        <strain evidence="2 3">INRA-310</strain>
    </source>
</reference>
<sequence length="142" mass="16127">MVRALNPIRSVKAAKEARAALRVIRRVAIRTRATQPHEPTQHSETLDGLEAEHMKARLTRGEETKRRNEESQNIPQSKRRKRKDSHADANEAASFEFDKQDFFDAIDAPLFRVCGSCGELGNANNSKLKLYDPKSIFFFSSV</sequence>
<dbReference type="GeneID" id="20179975"/>
<dbReference type="EMBL" id="KI669579">
    <property type="protein sequence ID" value="ETN11455.1"/>
    <property type="molecule type" value="Genomic_DNA"/>
</dbReference>
<dbReference type="Proteomes" id="UP000018817">
    <property type="component" value="Unassembled WGS sequence"/>
</dbReference>
<dbReference type="VEuPathDB" id="FungiDB:PPTG_10334"/>
<accession>W2QGP8</accession>
<evidence type="ECO:0000313" key="3">
    <source>
        <dbReference type="Proteomes" id="UP000018817"/>
    </source>
</evidence>
<evidence type="ECO:0000256" key="1">
    <source>
        <dbReference type="SAM" id="MobiDB-lite"/>
    </source>
</evidence>
<evidence type="ECO:0000313" key="2">
    <source>
        <dbReference type="EMBL" id="ETN11455.1"/>
    </source>
</evidence>
<dbReference type="RefSeq" id="XP_008903254.1">
    <property type="nucleotide sequence ID" value="XM_008905006.1"/>
</dbReference>
<dbReference type="AlphaFoldDB" id="W2QGP8"/>
<gene>
    <name evidence="2" type="ORF">PPTG_10334</name>
</gene>
<protein>
    <submittedName>
        <fullName evidence="2">Uncharacterized protein</fullName>
    </submittedName>
</protein>
<proteinExistence type="predicted"/>
<name>W2QGP8_PHYN3</name>